<dbReference type="EMBL" id="JACASE010000016">
    <property type="protein sequence ID" value="KAF6401618.1"/>
    <property type="molecule type" value="Genomic_DNA"/>
</dbReference>
<protein>
    <submittedName>
        <fullName evidence="1">Uncharacterized protein</fullName>
    </submittedName>
</protein>
<dbReference type="AlphaFoldDB" id="A0A7J8BS88"/>
<accession>A0A7J8BS88</accession>
<proteinExistence type="predicted"/>
<gene>
    <name evidence="1" type="ORF">HJG63_009656</name>
</gene>
<evidence type="ECO:0000313" key="1">
    <source>
        <dbReference type="EMBL" id="KAF6401618.1"/>
    </source>
</evidence>
<comment type="caution">
    <text evidence="1">The sequence shown here is derived from an EMBL/GenBank/DDBJ whole genome shotgun (WGS) entry which is preliminary data.</text>
</comment>
<name>A0A7J8BS88_ROUAE</name>
<evidence type="ECO:0000313" key="2">
    <source>
        <dbReference type="Proteomes" id="UP000593571"/>
    </source>
</evidence>
<reference evidence="1 2" key="1">
    <citation type="journal article" date="2020" name="Nature">
        <title>Six reference-quality genomes reveal evolution of bat adaptations.</title>
        <authorList>
            <person name="Jebb D."/>
            <person name="Huang Z."/>
            <person name="Pippel M."/>
            <person name="Hughes G.M."/>
            <person name="Lavrichenko K."/>
            <person name="Devanna P."/>
            <person name="Winkler S."/>
            <person name="Jermiin L.S."/>
            <person name="Skirmuntt E.C."/>
            <person name="Katzourakis A."/>
            <person name="Burkitt-Gray L."/>
            <person name="Ray D.A."/>
            <person name="Sullivan K.A.M."/>
            <person name="Roscito J.G."/>
            <person name="Kirilenko B.M."/>
            <person name="Davalos L.M."/>
            <person name="Corthals A.P."/>
            <person name="Power M.L."/>
            <person name="Jones G."/>
            <person name="Ransome R.D."/>
            <person name="Dechmann D.K.N."/>
            <person name="Locatelli A.G."/>
            <person name="Puechmaille S.J."/>
            <person name="Fedrigo O."/>
            <person name="Jarvis E.D."/>
            <person name="Hiller M."/>
            <person name="Vernes S.C."/>
            <person name="Myers E.W."/>
            <person name="Teeling E.C."/>
        </authorList>
    </citation>
    <scope>NUCLEOTIDE SEQUENCE [LARGE SCALE GENOMIC DNA]</scope>
    <source>
        <strain evidence="1">MRouAeg1</strain>
        <tissue evidence="1">Muscle</tissue>
    </source>
</reference>
<keyword evidence="2" id="KW-1185">Reference proteome</keyword>
<dbReference type="Proteomes" id="UP000593571">
    <property type="component" value="Unassembled WGS sequence"/>
</dbReference>
<sequence length="158" mass="17503">MGPSRSSKDVLIHTLFFFTPFTAKRFSVTRHFGTASSPVTDTRFGSGRWQTPHPCAVEPPRLGLRCDVRTRPIPAAAPCRPGPAVRPCPVWRRGQLRARSDLGPSPLRLLVLSLQVSLSSFGHRLPGARVRSVGAWFNCPEPQLWRVGIQDPCDLRPS</sequence>
<organism evidence="1 2">
    <name type="scientific">Rousettus aegyptiacus</name>
    <name type="common">Egyptian fruit bat</name>
    <name type="synonym">Pteropus aegyptiacus</name>
    <dbReference type="NCBI Taxonomy" id="9407"/>
    <lineage>
        <taxon>Eukaryota</taxon>
        <taxon>Metazoa</taxon>
        <taxon>Chordata</taxon>
        <taxon>Craniata</taxon>
        <taxon>Vertebrata</taxon>
        <taxon>Euteleostomi</taxon>
        <taxon>Mammalia</taxon>
        <taxon>Eutheria</taxon>
        <taxon>Laurasiatheria</taxon>
        <taxon>Chiroptera</taxon>
        <taxon>Yinpterochiroptera</taxon>
        <taxon>Pteropodoidea</taxon>
        <taxon>Pteropodidae</taxon>
        <taxon>Rousettinae</taxon>
        <taxon>Rousettus</taxon>
    </lineage>
</organism>